<comment type="similarity">
    <text evidence="1">Belongs to the short-chain dehydrogenases/reductases (SDR) family.</text>
</comment>
<dbReference type="PRINTS" id="PR00080">
    <property type="entry name" value="SDRFAMILY"/>
</dbReference>
<dbReference type="SUPFAM" id="SSF51735">
    <property type="entry name" value="NAD(P)-binding Rossmann-fold domains"/>
    <property type="match status" value="1"/>
</dbReference>
<proteinExistence type="inferred from homology"/>
<dbReference type="EMBL" id="VDUZ01000026">
    <property type="protein sequence ID" value="TXL73284.1"/>
    <property type="molecule type" value="Genomic_DNA"/>
</dbReference>
<gene>
    <name evidence="3" type="ORF">FHP25_21605</name>
</gene>
<dbReference type="PRINTS" id="PR00081">
    <property type="entry name" value="GDHRDH"/>
</dbReference>
<evidence type="ECO:0000256" key="1">
    <source>
        <dbReference type="ARBA" id="ARBA00006484"/>
    </source>
</evidence>
<reference evidence="3 4" key="1">
    <citation type="submission" date="2019-06" db="EMBL/GenBank/DDBJ databases">
        <title>New taxonomy in bacterial strain CC-CFT640, isolated from vineyard.</title>
        <authorList>
            <person name="Lin S.-Y."/>
            <person name="Tsai C.-F."/>
            <person name="Young C.-C."/>
        </authorList>
    </citation>
    <scope>NUCLEOTIDE SEQUENCE [LARGE SCALE GENOMIC DNA]</scope>
    <source>
        <strain evidence="3 4">CC-CFT640</strain>
    </source>
</reference>
<protein>
    <submittedName>
        <fullName evidence="3">Glucose 1-dehydrogenase</fullName>
        <ecNumber evidence="3">1.1.1.47</ecNumber>
    </submittedName>
</protein>
<dbReference type="EC" id="1.1.1.47" evidence="3"/>
<dbReference type="OrthoDB" id="9780084at2"/>
<evidence type="ECO:0000313" key="4">
    <source>
        <dbReference type="Proteomes" id="UP000321638"/>
    </source>
</evidence>
<dbReference type="InterPro" id="IPR002347">
    <property type="entry name" value="SDR_fam"/>
</dbReference>
<evidence type="ECO:0000313" key="3">
    <source>
        <dbReference type="EMBL" id="TXL73284.1"/>
    </source>
</evidence>
<name>A0A5C8PJ58_9HYPH</name>
<dbReference type="AlphaFoldDB" id="A0A5C8PJ58"/>
<keyword evidence="2 3" id="KW-0560">Oxidoreductase</keyword>
<dbReference type="PANTHER" id="PTHR24321">
    <property type="entry name" value="DEHYDROGENASES, SHORT CHAIN"/>
    <property type="match status" value="1"/>
</dbReference>
<dbReference type="Gene3D" id="3.40.50.720">
    <property type="entry name" value="NAD(P)-binding Rossmann-like Domain"/>
    <property type="match status" value="1"/>
</dbReference>
<dbReference type="GO" id="GO:0047936">
    <property type="term" value="F:glucose 1-dehydrogenase [NAD(P)+] activity"/>
    <property type="evidence" value="ECO:0007669"/>
    <property type="project" value="UniProtKB-EC"/>
</dbReference>
<dbReference type="Proteomes" id="UP000321638">
    <property type="component" value="Unassembled WGS sequence"/>
</dbReference>
<organism evidence="3 4">
    <name type="scientific">Vineibacter terrae</name>
    <dbReference type="NCBI Taxonomy" id="2586908"/>
    <lineage>
        <taxon>Bacteria</taxon>
        <taxon>Pseudomonadati</taxon>
        <taxon>Pseudomonadota</taxon>
        <taxon>Alphaproteobacteria</taxon>
        <taxon>Hyphomicrobiales</taxon>
        <taxon>Vineibacter</taxon>
    </lineage>
</organism>
<comment type="caution">
    <text evidence="3">The sequence shown here is derived from an EMBL/GenBank/DDBJ whole genome shotgun (WGS) entry which is preliminary data.</text>
</comment>
<dbReference type="RefSeq" id="WP_147849054.1">
    <property type="nucleotide sequence ID" value="NZ_VDUZ01000026.1"/>
</dbReference>
<keyword evidence="4" id="KW-1185">Reference proteome</keyword>
<dbReference type="InterPro" id="IPR036291">
    <property type="entry name" value="NAD(P)-bd_dom_sf"/>
</dbReference>
<evidence type="ECO:0000256" key="2">
    <source>
        <dbReference type="ARBA" id="ARBA00023002"/>
    </source>
</evidence>
<sequence length="256" mass="26809">MAGRVAGKVAVITGGASGLGLAAAKLMAAEGARVVITDIQQDKGQQAAREIGGDALFLEHNVASESSWTVAIDRTLEHFGKINVLVNSAGIAGPDGSIEQVSLRQFQRMMAVNAEGTFLGCQNAVRVMKGNGELNSIVNISSVAGLVSGWQMACYSPSKAAVRLLTKSVALHCARAGYPIRCNSVHPAFIDTPMVQGGIDADADPDKARKRLTRMVPMGRIGEPNDIGYMILYLASDESKFTTGAEMVVDGGCTAI</sequence>
<dbReference type="FunFam" id="3.40.50.720:FF:000084">
    <property type="entry name" value="Short-chain dehydrogenase reductase"/>
    <property type="match status" value="1"/>
</dbReference>
<dbReference type="NCBIfam" id="NF005559">
    <property type="entry name" value="PRK07231.1"/>
    <property type="match status" value="1"/>
</dbReference>
<dbReference type="PANTHER" id="PTHR24321:SF8">
    <property type="entry name" value="ESTRADIOL 17-BETA-DEHYDROGENASE 8-RELATED"/>
    <property type="match status" value="1"/>
</dbReference>
<dbReference type="Pfam" id="PF13561">
    <property type="entry name" value="adh_short_C2"/>
    <property type="match status" value="1"/>
</dbReference>
<accession>A0A5C8PJ58</accession>